<dbReference type="EMBL" id="JAAXYO010000152">
    <property type="protein sequence ID" value="MBU2788495.1"/>
    <property type="molecule type" value="Genomic_DNA"/>
</dbReference>
<dbReference type="InterPro" id="IPR011006">
    <property type="entry name" value="CheY-like_superfamily"/>
</dbReference>
<dbReference type="GO" id="GO:0032993">
    <property type="term" value="C:protein-DNA complex"/>
    <property type="evidence" value="ECO:0007669"/>
    <property type="project" value="TreeGrafter"/>
</dbReference>
<dbReference type="Pfam" id="PF00072">
    <property type="entry name" value="Response_reg"/>
    <property type="match status" value="1"/>
</dbReference>
<gene>
    <name evidence="17" type="primary">phoB</name>
    <name evidence="17" type="ORF">HFQ13_09850</name>
</gene>
<evidence type="ECO:0000256" key="5">
    <source>
        <dbReference type="ARBA" id="ARBA00022553"/>
    </source>
</evidence>
<dbReference type="PANTHER" id="PTHR48111">
    <property type="entry name" value="REGULATOR OF RPOS"/>
    <property type="match status" value="1"/>
</dbReference>
<keyword evidence="5 13" id="KW-0597">Phosphoprotein</keyword>
<evidence type="ECO:0000256" key="12">
    <source>
        <dbReference type="ARBA" id="ARBA00024735"/>
    </source>
</evidence>
<feature type="modified residue" description="4-aspartylphosphate" evidence="13">
    <location>
        <position position="61"/>
    </location>
</feature>
<evidence type="ECO:0000256" key="13">
    <source>
        <dbReference type="PROSITE-ProRule" id="PRU00169"/>
    </source>
</evidence>
<dbReference type="Gene3D" id="1.10.10.10">
    <property type="entry name" value="Winged helix-like DNA-binding domain superfamily/Winged helix DNA-binding domain"/>
    <property type="match status" value="1"/>
</dbReference>
<dbReference type="GO" id="GO:0000976">
    <property type="term" value="F:transcription cis-regulatory region binding"/>
    <property type="evidence" value="ECO:0007669"/>
    <property type="project" value="TreeGrafter"/>
</dbReference>
<dbReference type="GO" id="GO:0000156">
    <property type="term" value="F:phosphorelay response regulator activity"/>
    <property type="evidence" value="ECO:0007669"/>
    <property type="project" value="InterPro"/>
</dbReference>
<evidence type="ECO:0000256" key="4">
    <source>
        <dbReference type="ARBA" id="ARBA00022490"/>
    </source>
</evidence>
<feature type="domain" description="Response regulatory" evidence="15">
    <location>
        <begin position="12"/>
        <end position="128"/>
    </location>
</feature>
<keyword evidence="10" id="KW-0010">Activator</keyword>
<evidence type="ECO:0000256" key="14">
    <source>
        <dbReference type="PROSITE-ProRule" id="PRU01091"/>
    </source>
</evidence>
<dbReference type="Gene3D" id="3.40.50.2300">
    <property type="match status" value="1"/>
</dbReference>
<evidence type="ECO:0000256" key="1">
    <source>
        <dbReference type="ARBA" id="ARBA00004496"/>
    </source>
</evidence>
<comment type="subcellular location">
    <subcellularLocation>
        <location evidence="1">Cytoplasm</location>
    </subcellularLocation>
</comment>
<dbReference type="SUPFAM" id="SSF46894">
    <property type="entry name" value="C-terminal effector domain of the bipartite response regulators"/>
    <property type="match status" value="1"/>
</dbReference>
<keyword evidence="6" id="KW-0592">Phosphate transport</keyword>
<keyword evidence="11" id="KW-0804">Transcription</keyword>
<keyword evidence="8" id="KW-0805">Transcription regulation</keyword>
<dbReference type="InterPro" id="IPR011879">
    <property type="entry name" value="Sig_transdc_resp-reg_PhoB"/>
</dbReference>
<dbReference type="PROSITE" id="PS51755">
    <property type="entry name" value="OMPR_PHOB"/>
    <property type="match status" value="1"/>
</dbReference>
<dbReference type="PROSITE" id="PS50110">
    <property type="entry name" value="RESPONSE_REGULATORY"/>
    <property type="match status" value="1"/>
</dbReference>
<dbReference type="Proteomes" id="UP001197378">
    <property type="component" value="Unassembled WGS sequence"/>
</dbReference>
<feature type="domain" description="OmpR/PhoB-type" evidence="16">
    <location>
        <begin position="137"/>
        <end position="235"/>
    </location>
</feature>
<proteinExistence type="predicted"/>
<dbReference type="CDD" id="cd17618">
    <property type="entry name" value="REC_OmpR_PhoB"/>
    <property type="match status" value="1"/>
</dbReference>
<organism evidence="17 18">
    <name type="scientific">Igneacidithiobacillus copahuensis</name>
    <dbReference type="NCBI Taxonomy" id="2724909"/>
    <lineage>
        <taxon>Bacteria</taxon>
        <taxon>Pseudomonadati</taxon>
        <taxon>Pseudomonadota</taxon>
        <taxon>Acidithiobacillia</taxon>
        <taxon>Acidithiobacillales</taxon>
        <taxon>Acidithiobacillaceae</taxon>
        <taxon>Igneacidithiobacillus</taxon>
    </lineage>
</organism>
<evidence type="ECO:0000256" key="9">
    <source>
        <dbReference type="ARBA" id="ARBA00023125"/>
    </source>
</evidence>
<keyword evidence="9 14" id="KW-0238">DNA-binding</keyword>
<reference evidence="17" key="1">
    <citation type="journal article" date="2021" name="ISME J.">
        <title>Genomic evolution of the class Acidithiobacillia: deep-branching Proteobacteria living in extreme acidic conditions.</title>
        <authorList>
            <person name="Moya-Beltran A."/>
            <person name="Beard S."/>
            <person name="Rojas-Villalobos C."/>
            <person name="Issotta F."/>
            <person name="Gallardo Y."/>
            <person name="Ulloa R."/>
            <person name="Giaveno A."/>
            <person name="Degli Esposti M."/>
            <person name="Johnson D.B."/>
            <person name="Quatrini R."/>
        </authorList>
    </citation>
    <scope>NUCLEOTIDE SEQUENCE</scope>
    <source>
        <strain evidence="17">VAN18-1</strain>
    </source>
</reference>
<dbReference type="SMART" id="SM00448">
    <property type="entry name" value="REC"/>
    <property type="match status" value="1"/>
</dbReference>
<dbReference type="CDD" id="cd00383">
    <property type="entry name" value="trans_reg_C"/>
    <property type="match status" value="1"/>
</dbReference>
<dbReference type="InterPro" id="IPR001789">
    <property type="entry name" value="Sig_transdc_resp-reg_receiver"/>
</dbReference>
<name>A0AAE3CKH7_9PROT</name>
<dbReference type="AlphaFoldDB" id="A0AAE3CKH7"/>
<dbReference type="InterPro" id="IPR036388">
    <property type="entry name" value="WH-like_DNA-bd_sf"/>
</dbReference>
<evidence type="ECO:0000256" key="6">
    <source>
        <dbReference type="ARBA" id="ARBA00022592"/>
    </source>
</evidence>
<sequence length="247" mass="28067">MAEESNEQQIFRVLVVEDEEGIQQLLRLTLQKHGFAVSCAGSVEAAEDLLHDPVPHLIILDWMLPGESGIAWCRNLRRRHKLQGLPIILLTARGEEGDRVHGLESGADDYLAKPFSPRELVARVQALLRRSYGGLSPNRVQIGELSIDVTAHRVTLNGRHVPMGPTEFRILRLFVTNPDRVYSRDALLDLIWGRQTYIEERTVDVHIRRLRRCLEKVHYAHIIETVRGEGYRCNPLPQSPELASEAP</sequence>
<evidence type="ECO:0000313" key="18">
    <source>
        <dbReference type="Proteomes" id="UP001197378"/>
    </source>
</evidence>
<dbReference type="PANTHER" id="PTHR48111:SF40">
    <property type="entry name" value="PHOSPHATE REGULON TRANSCRIPTIONAL REGULATORY PROTEIN PHOB"/>
    <property type="match status" value="1"/>
</dbReference>
<dbReference type="RefSeq" id="WP_215871071.1">
    <property type="nucleotide sequence ID" value="NZ_JAAXYO010000152.1"/>
</dbReference>
<evidence type="ECO:0000256" key="11">
    <source>
        <dbReference type="ARBA" id="ARBA00023163"/>
    </source>
</evidence>
<evidence type="ECO:0000256" key="7">
    <source>
        <dbReference type="ARBA" id="ARBA00023012"/>
    </source>
</evidence>
<keyword evidence="18" id="KW-1185">Reference proteome</keyword>
<keyword evidence="4" id="KW-0963">Cytoplasm</keyword>
<dbReference type="Pfam" id="PF00486">
    <property type="entry name" value="Trans_reg_C"/>
    <property type="match status" value="1"/>
</dbReference>
<evidence type="ECO:0000313" key="17">
    <source>
        <dbReference type="EMBL" id="MBU2788495.1"/>
    </source>
</evidence>
<evidence type="ECO:0000256" key="8">
    <source>
        <dbReference type="ARBA" id="ARBA00023015"/>
    </source>
</evidence>
<dbReference type="Gene3D" id="6.10.250.690">
    <property type="match status" value="1"/>
</dbReference>
<evidence type="ECO:0000256" key="10">
    <source>
        <dbReference type="ARBA" id="ARBA00023159"/>
    </source>
</evidence>
<comment type="function">
    <text evidence="12">This protein is a positive regulator for the phosphate regulon. Transcription of this operon is positively regulated by PhoB and PhoR when phosphate is limited.</text>
</comment>
<dbReference type="GO" id="GO:0005829">
    <property type="term" value="C:cytosol"/>
    <property type="evidence" value="ECO:0007669"/>
    <property type="project" value="TreeGrafter"/>
</dbReference>
<dbReference type="InterPro" id="IPR039420">
    <property type="entry name" value="WalR-like"/>
</dbReference>
<feature type="DNA-binding region" description="OmpR/PhoB-type" evidence="14">
    <location>
        <begin position="137"/>
        <end position="235"/>
    </location>
</feature>
<dbReference type="SMART" id="SM00862">
    <property type="entry name" value="Trans_reg_C"/>
    <property type="match status" value="1"/>
</dbReference>
<keyword evidence="7" id="KW-0902">Two-component regulatory system</keyword>
<dbReference type="GO" id="GO:0006817">
    <property type="term" value="P:phosphate ion transport"/>
    <property type="evidence" value="ECO:0007669"/>
    <property type="project" value="UniProtKB-KW"/>
</dbReference>
<dbReference type="InterPro" id="IPR016032">
    <property type="entry name" value="Sig_transdc_resp-reg_C-effctor"/>
</dbReference>
<dbReference type="SUPFAM" id="SSF52172">
    <property type="entry name" value="CheY-like"/>
    <property type="match status" value="1"/>
</dbReference>
<evidence type="ECO:0000259" key="15">
    <source>
        <dbReference type="PROSITE" id="PS50110"/>
    </source>
</evidence>
<comment type="caution">
    <text evidence="17">The sequence shown here is derived from an EMBL/GenBank/DDBJ whole genome shotgun (WGS) entry which is preliminary data.</text>
</comment>
<evidence type="ECO:0000256" key="2">
    <source>
        <dbReference type="ARBA" id="ARBA00013332"/>
    </source>
</evidence>
<dbReference type="InterPro" id="IPR001867">
    <property type="entry name" value="OmpR/PhoB-type_DNA-bd"/>
</dbReference>
<accession>A0AAE3CKH7</accession>
<dbReference type="NCBIfam" id="TIGR02154">
    <property type="entry name" value="PhoB"/>
    <property type="match status" value="1"/>
</dbReference>
<keyword evidence="3" id="KW-0813">Transport</keyword>
<dbReference type="GO" id="GO:0006355">
    <property type="term" value="P:regulation of DNA-templated transcription"/>
    <property type="evidence" value="ECO:0007669"/>
    <property type="project" value="InterPro"/>
</dbReference>
<protein>
    <recommendedName>
        <fullName evidence="2">Phosphate regulon transcriptional regulatory protein PhoB</fullName>
    </recommendedName>
</protein>
<evidence type="ECO:0000259" key="16">
    <source>
        <dbReference type="PROSITE" id="PS51755"/>
    </source>
</evidence>
<evidence type="ECO:0000256" key="3">
    <source>
        <dbReference type="ARBA" id="ARBA00022448"/>
    </source>
</evidence>